<dbReference type="PANTHER" id="PTHR48045">
    <property type="entry name" value="UDP-GLYCOSYLTRANSFERASE 72B1"/>
    <property type="match status" value="1"/>
</dbReference>
<dbReference type="SUPFAM" id="SSF53756">
    <property type="entry name" value="UDP-Glycosyltransferase/glycogen phosphorylase"/>
    <property type="match status" value="1"/>
</dbReference>
<organism evidence="4 5">
    <name type="scientific">Carnegiea gigantea</name>
    <dbReference type="NCBI Taxonomy" id="171969"/>
    <lineage>
        <taxon>Eukaryota</taxon>
        <taxon>Viridiplantae</taxon>
        <taxon>Streptophyta</taxon>
        <taxon>Embryophyta</taxon>
        <taxon>Tracheophyta</taxon>
        <taxon>Spermatophyta</taxon>
        <taxon>Magnoliopsida</taxon>
        <taxon>eudicotyledons</taxon>
        <taxon>Gunneridae</taxon>
        <taxon>Pentapetalae</taxon>
        <taxon>Caryophyllales</taxon>
        <taxon>Cactineae</taxon>
        <taxon>Cactaceae</taxon>
        <taxon>Cactoideae</taxon>
        <taxon>Echinocereeae</taxon>
        <taxon>Carnegiea</taxon>
    </lineage>
</organism>
<reference evidence="4" key="1">
    <citation type="submission" date="2022-04" db="EMBL/GenBank/DDBJ databases">
        <title>Carnegiea gigantea Genome sequencing and assembly v2.</title>
        <authorList>
            <person name="Copetti D."/>
            <person name="Sanderson M.J."/>
            <person name="Burquez A."/>
            <person name="Wojciechowski M.F."/>
        </authorList>
    </citation>
    <scope>NUCLEOTIDE SEQUENCE</scope>
    <source>
        <strain evidence="4">SGP5-SGP5p</strain>
        <tissue evidence="4">Aerial part</tissue>
    </source>
</reference>
<comment type="pathway">
    <text evidence="1">Secondary metabolite biosynthesis; terpenoid biosynthesis.</text>
</comment>
<name>A0A9Q1KWN4_9CARY</name>
<dbReference type="Gene3D" id="3.40.50.2000">
    <property type="entry name" value="Glycogen Phosphorylase B"/>
    <property type="match status" value="2"/>
</dbReference>
<dbReference type="InterPro" id="IPR002213">
    <property type="entry name" value="UDP_glucos_trans"/>
</dbReference>
<dbReference type="PANTHER" id="PTHR48045:SF20">
    <property type="entry name" value="UDP-RHAMNOSE:RHAMNOSYLTRANSFERASE 1"/>
    <property type="match status" value="1"/>
</dbReference>
<evidence type="ECO:0000256" key="2">
    <source>
        <dbReference type="ARBA" id="ARBA00009995"/>
    </source>
</evidence>
<dbReference type="EMBL" id="JAKOGI010000016">
    <property type="protein sequence ID" value="KAJ8450273.1"/>
    <property type="molecule type" value="Genomic_DNA"/>
</dbReference>
<dbReference type="GO" id="GO:0008194">
    <property type="term" value="F:UDP-glycosyltransferase activity"/>
    <property type="evidence" value="ECO:0007669"/>
    <property type="project" value="InterPro"/>
</dbReference>
<sequence>METHTSLKAVVLPWLAMGHLIPFLELSKCLAKKGIKVYFITTPKNIARLPKIPLDLSSNLSLISSPLPHLEGVPNEAESSMDVPPTMQPKLKMRFDLLRDCTAGLLEDLRPDWVIYDFTSHWIPSLSAKVGASCAYLALFNAASLTYLGPPCELIGNYRSTPEDFAVVPRWVPMEMESKITYHLHEVVKLLHSVDEDMGTPDTVRFGSSIEGCDFVCIRSAYEFESKWLELLSKLYGKSIIPIGFLFPNFDEFDGGEKWVLLESWLDKQEKDSVLYVALGSESPPSQEELTELAHGLEHSNLPFLLVLRDLPGSTRFVLDMLPNGFLDRVSDRGLVHFGWAPQVKILSHPSIGGFLTHCGWNSVIEGLGLGRVLVLFPIMNEQGLVARMVAGKRLGVEVARDEPDGSLRWESVTKAIRLAMVEKEGEELRANARKMKVDFATSSQNHCIGAKEGKMTASLDKVDDTERNQQNKQGQLGCPTGGACLWLSALVSLASTGY</sequence>
<accession>A0A9Q1KWN4</accession>
<dbReference type="Pfam" id="PF00201">
    <property type="entry name" value="UDPGT"/>
    <property type="match status" value="1"/>
</dbReference>
<evidence type="ECO:0008006" key="6">
    <source>
        <dbReference type="Google" id="ProtNLM"/>
    </source>
</evidence>
<dbReference type="FunFam" id="3.40.50.2000:FF:000037">
    <property type="entry name" value="Glycosyltransferase"/>
    <property type="match status" value="1"/>
</dbReference>
<dbReference type="Proteomes" id="UP001153076">
    <property type="component" value="Unassembled WGS sequence"/>
</dbReference>
<comment type="similarity">
    <text evidence="2">Belongs to the UDP-glycosyltransferase family.</text>
</comment>
<evidence type="ECO:0000256" key="3">
    <source>
        <dbReference type="ARBA" id="ARBA00022679"/>
    </source>
</evidence>
<keyword evidence="5" id="KW-1185">Reference proteome</keyword>
<protein>
    <recommendedName>
        <fullName evidence="6">Glycosyltransferase</fullName>
    </recommendedName>
</protein>
<comment type="caution">
    <text evidence="4">The sequence shown here is derived from an EMBL/GenBank/DDBJ whole genome shotgun (WGS) entry which is preliminary data.</text>
</comment>
<dbReference type="CDD" id="cd03784">
    <property type="entry name" value="GT1_Gtf-like"/>
    <property type="match status" value="1"/>
</dbReference>
<evidence type="ECO:0000313" key="5">
    <source>
        <dbReference type="Proteomes" id="UP001153076"/>
    </source>
</evidence>
<keyword evidence="3" id="KW-0808">Transferase</keyword>
<evidence type="ECO:0000256" key="1">
    <source>
        <dbReference type="ARBA" id="ARBA00004721"/>
    </source>
</evidence>
<gene>
    <name evidence="4" type="ORF">Cgig2_004730</name>
</gene>
<proteinExistence type="inferred from homology"/>
<evidence type="ECO:0000313" key="4">
    <source>
        <dbReference type="EMBL" id="KAJ8450273.1"/>
    </source>
</evidence>
<dbReference type="OrthoDB" id="5835829at2759"/>
<dbReference type="AlphaFoldDB" id="A0A9Q1KWN4"/>